<evidence type="ECO:0000313" key="1">
    <source>
        <dbReference type="EMBL" id="NEE13468.1"/>
    </source>
</evidence>
<sequence>MVSEHAEPEPESGPAADSTAQVLVASNRGPVSYALGEDGTLDAKRGGGGLVSGLSAVDDKLWVCAALGDGDREAVRRGVGEAGVRMLDIDAEVHADAYNGIA</sequence>
<dbReference type="EMBL" id="JAAGMN010004604">
    <property type="protein sequence ID" value="NEE13468.1"/>
    <property type="molecule type" value="Genomic_DNA"/>
</dbReference>
<organism evidence="1">
    <name type="scientific">Streptomyces sp. SID7499</name>
    <dbReference type="NCBI Taxonomy" id="2706086"/>
    <lineage>
        <taxon>Bacteria</taxon>
        <taxon>Bacillati</taxon>
        <taxon>Actinomycetota</taxon>
        <taxon>Actinomycetes</taxon>
        <taxon>Kitasatosporales</taxon>
        <taxon>Streptomycetaceae</taxon>
        <taxon>Streptomyces</taxon>
    </lineage>
</organism>
<accession>A0A6G3X6N9</accession>
<reference evidence="1" key="1">
    <citation type="submission" date="2020-01" db="EMBL/GenBank/DDBJ databases">
        <title>Insect and environment-associated Actinomycetes.</title>
        <authorList>
            <person name="Currrie C."/>
            <person name="Chevrette M."/>
            <person name="Carlson C."/>
            <person name="Stubbendieck R."/>
            <person name="Wendt-Pienkowski E."/>
        </authorList>
    </citation>
    <scope>NUCLEOTIDE SEQUENCE</scope>
    <source>
        <strain evidence="1">SID7499</strain>
    </source>
</reference>
<gene>
    <name evidence="1" type="ORF">G3M58_44310</name>
</gene>
<proteinExistence type="predicted"/>
<protein>
    <submittedName>
        <fullName evidence="1">Trehalose-6-phosphate synthase</fullName>
    </submittedName>
</protein>
<dbReference type="Gene3D" id="3.40.50.2000">
    <property type="entry name" value="Glycogen Phosphorylase B"/>
    <property type="match status" value="1"/>
</dbReference>
<comment type="caution">
    <text evidence="1">The sequence shown here is derived from an EMBL/GenBank/DDBJ whole genome shotgun (WGS) entry which is preliminary data.</text>
</comment>
<feature type="non-terminal residue" evidence="1">
    <location>
        <position position="102"/>
    </location>
</feature>
<name>A0A6G3X6N9_9ACTN</name>
<dbReference type="AlphaFoldDB" id="A0A6G3X6N9"/>